<dbReference type="AlphaFoldDB" id="A0A0D5ZJQ2"/>
<feature type="transmembrane region" description="Helical" evidence="1">
    <location>
        <begin position="20"/>
        <end position="38"/>
    </location>
</feature>
<keyword evidence="1" id="KW-0812">Transmembrane</keyword>
<evidence type="ECO:0000313" key="2">
    <source>
        <dbReference type="EMBL" id="AKA49900.1"/>
    </source>
</evidence>
<proteinExistence type="predicted"/>
<gene>
    <name evidence="2" type="ORF">VO56_01325</name>
</gene>
<keyword evidence="1" id="KW-1133">Transmembrane helix</keyword>
<reference evidence="2 3" key="1">
    <citation type="journal article" date="2015" name="Genome Announc.">
        <title>Complete Genome Sequence of Mycoplasma meleagridis, a Possible Emerging Pathogen in Chickens.</title>
        <authorList>
            <person name="Abolnik C."/>
        </authorList>
    </citation>
    <scope>NUCLEOTIDE SEQUENCE [LARGE SCALE GENOMIC DNA]</scope>
    <source>
        <strain evidence="2 3">B2096 8B</strain>
    </source>
</reference>
<sequence>MLSFLKLQLKIYFRQFSTYIVPLVLALIVFFYRLVFYWSGKNPEDSKVLLSLISISFYYGLLVFLAVFISVAFSGTTFFYKYKNEGIGTILYSKPISKHQIFWANWLCILIGSIFCLLFVNIANLLSLFAVNLYTIKEVFSIFASVLLASFLFSLLAIGFASFVHNFVQLKTFQIIVGIVPFILIFIFSAMKLNVVKSEINFIPKLKNKATIVLRDNSANKKDYFKDIQNNFSSNNEVLAFDKNSEDLFGNYNYQNGNFKLEDIKAKDISLLDDFLNNYNDDSNLYNKLEYLNFGEYFYQIISSFNPEIFPPETKWEYSKNVSLEKVANSNTDSPALIMPFYDVKSGKLTEIALNWDFSLIRSFMNLNSEPVSTATYYSNLLNFDFFNNFNYLNLFNNEMFNLVTSWRKKVNLNENETLVSSEVSNLENKHFVNLENIPYFANLLLSDQTISKRIEQVVSLIKQDKSKNPFKNYYGNFSSSNSSLVSHDFYVDLFRKILKNTLVTLAVSLEMKNENLVFDLEKTNQMILDSDNLDFIQFYKLNSLKPFVIKDNLISFKRVAKNNVYIAFLVPFSIFILFTLIGWISFVKKEYN</sequence>
<organism evidence="3">
    <name type="scientific">Mycoplasmopsis gallinacea</name>
    <dbReference type="NCBI Taxonomy" id="29556"/>
    <lineage>
        <taxon>Bacteria</taxon>
        <taxon>Bacillati</taxon>
        <taxon>Mycoplasmatota</taxon>
        <taxon>Mycoplasmoidales</taxon>
        <taxon>Metamycoplasmataceae</taxon>
        <taxon>Mycoplasmopsis</taxon>
    </lineage>
</organism>
<evidence type="ECO:0000313" key="3">
    <source>
        <dbReference type="Proteomes" id="UP000032722"/>
    </source>
</evidence>
<protein>
    <submittedName>
        <fullName evidence="2">Uncharacterized protein</fullName>
    </submittedName>
</protein>
<dbReference type="EMBL" id="CP011021">
    <property type="protein sequence ID" value="AKA49900.1"/>
    <property type="molecule type" value="Genomic_DNA"/>
</dbReference>
<feature type="transmembrane region" description="Helical" evidence="1">
    <location>
        <begin position="173"/>
        <end position="191"/>
    </location>
</feature>
<name>A0A0D5ZJQ2_9BACT</name>
<keyword evidence="1" id="KW-0472">Membrane</keyword>
<dbReference type="HOGENOM" id="CLU_405872_0_0_14"/>
<dbReference type="Proteomes" id="UP000032722">
    <property type="component" value="Chromosome"/>
</dbReference>
<feature type="transmembrane region" description="Helical" evidence="1">
    <location>
        <begin position="101"/>
        <end position="120"/>
    </location>
</feature>
<feature type="transmembrane region" description="Helical" evidence="1">
    <location>
        <begin position="565"/>
        <end position="587"/>
    </location>
</feature>
<feature type="transmembrane region" description="Helical" evidence="1">
    <location>
        <begin position="58"/>
        <end position="80"/>
    </location>
</feature>
<accession>A0A0D5ZJQ2</accession>
<evidence type="ECO:0000256" key="1">
    <source>
        <dbReference type="SAM" id="Phobius"/>
    </source>
</evidence>
<dbReference type="KEGG" id="mgb:VO56_01325"/>
<feature type="transmembrane region" description="Helical" evidence="1">
    <location>
        <begin position="140"/>
        <end position="161"/>
    </location>
</feature>
<dbReference type="PATRIC" id="fig|29556.3.peg.271"/>